<sequence>MASSVIIVLRNFQHSDRDTKDIFTNQPMLFRRRLEHKFKAQQLQILTRTHISVDSSLCRDL</sequence>
<accession>A0ABN8SRW7</accession>
<name>A0ABN8SRW7_9CNID</name>
<organism evidence="1 2">
    <name type="scientific">Porites evermanni</name>
    <dbReference type="NCBI Taxonomy" id="104178"/>
    <lineage>
        <taxon>Eukaryota</taxon>
        <taxon>Metazoa</taxon>
        <taxon>Cnidaria</taxon>
        <taxon>Anthozoa</taxon>
        <taxon>Hexacorallia</taxon>
        <taxon>Scleractinia</taxon>
        <taxon>Fungiina</taxon>
        <taxon>Poritidae</taxon>
        <taxon>Porites</taxon>
    </lineage>
</organism>
<keyword evidence="2" id="KW-1185">Reference proteome</keyword>
<comment type="caution">
    <text evidence="1">The sequence shown here is derived from an EMBL/GenBank/DDBJ whole genome shotgun (WGS) entry which is preliminary data.</text>
</comment>
<dbReference type="Proteomes" id="UP001159427">
    <property type="component" value="Unassembled WGS sequence"/>
</dbReference>
<gene>
    <name evidence="1" type="ORF">PEVE_00026702</name>
</gene>
<reference evidence="1 2" key="1">
    <citation type="submission" date="2022-05" db="EMBL/GenBank/DDBJ databases">
        <authorList>
            <consortium name="Genoscope - CEA"/>
            <person name="William W."/>
        </authorList>
    </citation>
    <scope>NUCLEOTIDE SEQUENCE [LARGE SCALE GENOMIC DNA]</scope>
</reference>
<evidence type="ECO:0000313" key="1">
    <source>
        <dbReference type="EMBL" id="CAH3193870.1"/>
    </source>
</evidence>
<evidence type="ECO:0000313" key="2">
    <source>
        <dbReference type="Proteomes" id="UP001159427"/>
    </source>
</evidence>
<dbReference type="EMBL" id="CALNXI010003624">
    <property type="protein sequence ID" value="CAH3193870.1"/>
    <property type="molecule type" value="Genomic_DNA"/>
</dbReference>
<protein>
    <submittedName>
        <fullName evidence="1">Uncharacterized protein</fullName>
    </submittedName>
</protein>
<proteinExistence type="predicted"/>